<organism evidence="2 3">
    <name type="scientific">Vibrio marinisediminis</name>
    <dbReference type="NCBI Taxonomy" id="2758441"/>
    <lineage>
        <taxon>Bacteria</taxon>
        <taxon>Pseudomonadati</taxon>
        <taxon>Pseudomonadota</taxon>
        <taxon>Gammaproteobacteria</taxon>
        <taxon>Vibrionales</taxon>
        <taxon>Vibrionaceae</taxon>
        <taxon>Vibrio</taxon>
    </lineage>
</organism>
<dbReference type="AlphaFoldDB" id="A0A7W2FT20"/>
<name>A0A7W2FT20_9VIBR</name>
<dbReference type="RefSeq" id="WP_182109751.1">
    <property type="nucleotide sequence ID" value="NZ_JACFYF010000011.1"/>
</dbReference>
<reference evidence="2 3" key="1">
    <citation type="submission" date="2020-07" db="EMBL/GenBank/DDBJ databases">
        <title>Vibrio marinisediminis sp. nov., isolated from marine sediment.</title>
        <authorList>
            <person name="Ji X."/>
        </authorList>
    </citation>
    <scope>NUCLEOTIDE SEQUENCE [LARGE SCALE GENOMIC DNA]</scope>
    <source>
        <strain evidence="2 3">404</strain>
    </source>
</reference>
<evidence type="ECO:0000256" key="1">
    <source>
        <dbReference type="SAM" id="Phobius"/>
    </source>
</evidence>
<feature type="transmembrane region" description="Helical" evidence="1">
    <location>
        <begin position="28"/>
        <end position="48"/>
    </location>
</feature>
<keyword evidence="1" id="KW-0472">Membrane</keyword>
<sequence>MTSTNNESILPLQDMALPQIPDWFPLAWGWWASLAGIVLIFALLLFYLRWKKKRLAPKKTALHLIPKEKPAAALELVRQVALCYYPREHIAQLTGKDWYIFLDSQVSTPIFEQNYEQWQSVLYSKEAILNSEQLVQDCYQWVEQALPPKKRRA</sequence>
<accession>A0A7W2FT20</accession>
<evidence type="ECO:0000313" key="2">
    <source>
        <dbReference type="EMBL" id="MBA5763738.1"/>
    </source>
</evidence>
<keyword evidence="3" id="KW-1185">Reference proteome</keyword>
<gene>
    <name evidence="2" type="ORF">H2O73_15345</name>
</gene>
<dbReference type="Proteomes" id="UP000571701">
    <property type="component" value="Unassembled WGS sequence"/>
</dbReference>
<dbReference type="EMBL" id="JACFYF010000011">
    <property type="protein sequence ID" value="MBA5763738.1"/>
    <property type="molecule type" value="Genomic_DNA"/>
</dbReference>
<protein>
    <submittedName>
        <fullName evidence="2">DUF4381 domain-containing protein</fullName>
    </submittedName>
</protein>
<dbReference type="InterPro" id="IPR025489">
    <property type="entry name" value="DUF4381"/>
</dbReference>
<keyword evidence="1" id="KW-1133">Transmembrane helix</keyword>
<proteinExistence type="predicted"/>
<keyword evidence="1" id="KW-0812">Transmembrane</keyword>
<dbReference type="Pfam" id="PF14316">
    <property type="entry name" value="DUF4381"/>
    <property type="match status" value="1"/>
</dbReference>
<comment type="caution">
    <text evidence="2">The sequence shown here is derived from an EMBL/GenBank/DDBJ whole genome shotgun (WGS) entry which is preliminary data.</text>
</comment>
<evidence type="ECO:0000313" key="3">
    <source>
        <dbReference type="Proteomes" id="UP000571701"/>
    </source>
</evidence>